<dbReference type="EMBL" id="BPLQ01002164">
    <property type="protein sequence ID" value="GIX89334.1"/>
    <property type="molecule type" value="Genomic_DNA"/>
</dbReference>
<dbReference type="InterPro" id="IPR029019">
    <property type="entry name" value="HEX_eukaryotic_N"/>
</dbReference>
<comment type="caution">
    <text evidence="13">The sequence shown here is derived from an EMBL/GenBank/DDBJ whole genome shotgun (WGS) entry which is preliminary data.</text>
</comment>
<evidence type="ECO:0000313" key="14">
    <source>
        <dbReference type="Proteomes" id="UP001054837"/>
    </source>
</evidence>
<feature type="transmembrane region" description="Helical" evidence="10">
    <location>
        <begin position="50"/>
        <end position="72"/>
    </location>
</feature>
<feature type="domain" description="Glycoside hydrolase family 20 catalytic" evidence="11">
    <location>
        <begin position="241"/>
        <end position="572"/>
    </location>
</feature>
<evidence type="ECO:0000256" key="10">
    <source>
        <dbReference type="SAM" id="Phobius"/>
    </source>
</evidence>
<feature type="active site" description="Proton donor" evidence="8">
    <location>
        <position position="405"/>
    </location>
</feature>
<feature type="domain" description="Beta-hexosaminidase eukaryotic type N-terminal" evidence="12">
    <location>
        <begin position="98"/>
        <end position="219"/>
    </location>
</feature>
<dbReference type="GO" id="GO:0005975">
    <property type="term" value="P:carbohydrate metabolic process"/>
    <property type="evidence" value="ECO:0007669"/>
    <property type="project" value="InterPro"/>
</dbReference>
<evidence type="ECO:0000256" key="3">
    <source>
        <dbReference type="ARBA" id="ARBA00022729"/>
    </source>
</evidence>
<dbReference type="GO" id="GO:0005764">
    <property type="term" value="C:lysosome"/>
    <property type="evidence" value="ECO:0007669"/>
    <property type="project" value="TreeGrafter"/>
</dbReference>
<evidence type="ECO:0000256" key="7">
    <source>
        <dbReference type="PIRNR" id="PIRNR001093"/>
    </source>
</evidence>
<evidence type="ECO:0000259" key="11">
    <source>
        <dbReference type="Pfam" id="PF00728"/>
    </source>
</evidence>
<evidence type="ECO:0000256" key="5">
    <source>
        <dbReference type="ARBA" id="ARBA00023180"/>
    </source>
</evidence>
<dbReference type="Proteomes" id="UP001054837">
    <property type="component" value="Unassembled WGS sequence"/>
</dbReference>
<comment type="similarity">
    <text evidence="2 7">Belongs to the glycosyl hydrolase 20 family.</text>
</comment>
<protein>
    <recommendedName>
        <fullName evidence="7">Beta-hexosaminidase</fullName>
        <ecNumber evidence="7">3.2.1.52</ecNumber>
    </recommendedName>
</protein>
<dbReference type="InterPro" id="IPR025705">
    <property type="entry name" value="Beta_hexosaminidase_sua/sub"/>
</dbReference>
<dbReference type="AlphaFoldDB" id="A0AAV4NX08"/>
<dbReference type="Gene3D" id="3.30.379.10">
    <property type="entry name" value="Chitobiase/beta-hexosaminidase domain 2-like"/>
    <property type="match status" value="1"/>
</dbReference>
<keyword evidence="3" id="KW-0732">Signal</keyword>
<keyword evidence="10" id="KW-0472">Membrane</keyword>
<dbReference type="GO" id="GO:0030203">
    <property type="term" value="P:glycosaminoglycan metabolic process"/>
    <property type="evidence" value="ECO:0007669"/>
    <property type="project" value="TreeGrafter"/>
</dbReference>
<dbReference type="PANTHER" id="PTHR22600:SF21">
    <property type="entry name" value="BETA-HEXOSAMINIDASE A"/>
    <property type="match status" value="1"/>
</dbReference>
<dbReference type="GO" id="GO:0004563">
    <property type="term" value="F:beta-N-acetylhexosaminidase activity"/>
    <property type="evidence" value="ECO:0007669"/>
    <property type="project" value="UniProtKB-EC"/>
</dbReference>
<feature type="compositionally biased region" description="Basic and acidic residues" evidence="9">
    <location>
        <begin position="1"/>
        <end position="19"/>
    </location>
</feature>
<feature type="region of interest" description="Disordered" evidence="9">
    <location>
        <begin position="1"/>
        <end position="20"/>
    </location>
</feature>
<proteinExistence type="inferred from homology"/>
<evidence type="ECO:0000256" key="4">
    <source>
        <dbReference type="ARBA" id="ARBA00022801"/>
    </source>
</evidence>
<dbReference type="SUPFAM" id="SSF55545">
    <property type="entry name" value="beta-N-acetylhexosaminidase-like domain"/>
    <property type="match status" value="1"/>
</dbReference>
<dbReference type="Pfam" id="PF14845">
    <property type="entry name" value="Glycohydro_20b2"/>
    <property type="match status" value="1"/>
</dbReference>
<dbReference type="GO" id="GO:0016020">
    <property type="term" value="C:membrane"/>
    <property type="evidence" value="ECO:0007669"/>
    <property type="project" value="TreeGrafter"/>
</dbReference>
<dbReference type="GO" id="GO:0006689">
    <property type="term" value="P:ganglioside catabolic process"/>
    <property type="evidence" value="ECO:0007669"/>
    <property type="project" value="TreeGrafter"/>
</dbReference>
<dbReference type="SUPFAM" id="SSF51445">
    <property type="entry name" value="(Trans)glycosidases"/>
    <property type="match status" value="1"/>
</dbReference>
<dbReference type="FunFam" id="3.20.20.80:FF:000063">
    <property type="entry name" value="Beta-hexosaminidase"/>
    <property type="match status" value="1"/>
</dbReference>
<dbReference type="PIRSF" id="PIRSF001093">
    <property type="entry name" value="B-hxosamndse_ab_euk"/>
    <property type="match status" value="1"/>
</dbReference>
<dbReference type="InterPro" id="IPR015883">
    <property type="entry name" value="Glyco_hydro_20_cat"/>
</dbReference>
<evidence type="ECO:0000256" key="9">
    <source>
        <dbReference type="SAM" id="MobiDB-lite"/>
    </source>
</evidence>
<evidence type="ECO:0000256" key="8">
    <source>
        <dbReference type="PIRSR" id="PIRSR001093-1"/>
    </source>
</evidence>
<keyword evidence="10" id="KW-0812">Transmembrane</keyword>
<organism evidence="13 14">
    <name type="scientific">Caerostris darwini</name>
    <dbReference type="NCBI Taxonomy" id="1538125"/>
    <lineage>
        <taxon>Eukaryota</taxon>
        <taxon>Metazoa</taxon>
        <taxon>Ecdysozoa</taxon>
        <taxon>Arthropoda</taxon>
        <taxon>Chelicerata</taxon>
        <taxon>Arachnida</taxon>
        <taxon>Araneae</taxon>
        <taxon>Araneomorphae</taxon>
        <taxon>Entelegynae</taxon>
        <taxon>Araneoidea</taxon>
        <taxon>Araneidae</taxon>
        <taxon>Caerostris</taxon>
    </lineage>
</organism>
<accession>A0AAV4NX08</accession>
<sequence>MATRRSSPDAEVRESRFPAEPDPSYSDWFTFEYISAHLQKLVPETVTYPLLIALADTMIVFTIAALSALMLWDTSCGYITYIEVRLPLPGERSAPGSPWPLPKKWEKSQSRLTLDPEMFYMSSNANGCDVIYEGLRRYKKMLVKDLKGTKLSALPQLEGLQVRVLDESLQTDGGMGGCAYPQHGEDESYDLEVPTKGAATLTSNTIWGALRGLETFSQLVHQDPQGHLLINSTKISDAPRYKYRGLLLDTSRHYQPIKTIKQNLDAMAYNKFNAFHWHIIDDQSFPFESKIFPNLTQLGAYSPRHIYTQDNIRDIIQYARYRGIRVIPEFDTPGHTQAFGRAFPWLLTPCYGQGPEHPYTPNHPEHAAAEMLNPMLNDTYTVFKTLVEEVKTVFYDEYIHLGMDEVYYACWKSSPEIKEFMRKNNYTQYNQVEQHYVKKTLKNVKDTGYKYMIWQDPIDNDVEAEPDTLVGVWKDTSLDSKMDKWENYIKPIAKKGYQIILSACWYLNYISYGMDWKKYYECDPRNFDGTEAEKDLVVGGEVCMWGEYVDGTNLIARLWPRASAVAERLWSPAELTNDTDSASFRLDEHRCRMVRRGIPAQPILNGFCGDYEWDMDDTQSV</sequence>
<keyword evidence="4 7" id="KW-0378">Hydrolase</keyword>
<dbReference type="Gene3D" id="3.20.20.80">
    <property type="entry name" value="Glycosidases"/>
    <property type="match status" value="1"/>
</dbReference>
<dbReference type="EC" id="3.2.1.52" evidence="7"/>
<keyword evidence="5" id="KW-0325">Glycoprotein</keyword>
<keyword evidence="10" id="KW-1133">Transmembrane helix</keyword>
<evidence type="ECO:0000256" key="2">
    <source>
        <dbReference type="ARBA" id="ARBA00006285"/>
    </source>
</evidence>
<gene>
    <name evidence="13" type="primary">Hexb</name>
    <name evidence="13" type="ORF">CDAR_528871</name>
</gene>
<keyword evidence="14" id="KW-1185">Reference proteome</keyword>
<evidence type="ECO:0000259" key="12">
    <source>
        <dbReference type="Pfam" id="PF14845"/>
    </source>
</evidence>
<dbReference type="InterPro" id="IPR017853">
    <property type="entry name" value="GH"/>
</dbReference>
<keyword evidence="6 7" id="KW-0326">Glycosidase</keyword>
<evidence type="ECO:0000256" key="6">
    <source>
        <dbReference type="ARBA" id="ARBA00023295"/>
    </source>
</evidence>
<reference evidence="13 14" key="1">
    <citation type="submission" date="2021-06" db="EMBL/GenBank/DDBJ databases">
        <title>Caerostris darwini draft genome.</title>
        <authorList>
            <person name="Kono N."/>
            <person name="Arakawa K."/>
        </authorList>
    </citation>
    <scope>NUCLEOTIDE SEQUENCE [LARGE SCALE GENOMIC DNA]</scope>
</reference>
<comment type="catalytic activity">
    <reaction evidence="1 7">
        <text>Hydrolysis of terminal non-reducing N-acetyl-D-hexosamine residues in N-acetyl-beta-D-hexosaminides.</text>
        <dbReference type="EC" id="3.2.1.52"/>
    </reaction>
</comment>
<dbReference type="PANTHER" id="PTHR22600">
    <property type="entry name" value="BETA-HEXOSAMINIDASE"/>
    <property type="match status" value="1"/>
</dbReference>
<dbReference type="InterPro" id="IPR029018">
    <property type="entry name" value="Hex-like_dom2"/>
</dbReference>
<dbReference type="PRINTS" id="PR00738">
    <property type="entry name" value="GLHYDRLASE20"/>
</dbReference>
<evidence type="ECO:0000313" key="13">
    <source>
        <dbReference type="EMBL" id="GIX89334.1"/>
    </source>
</evidence>
<dbReference type="Pfam" id="PF00728">
    <property type="entry name" value="Glyco_hydro_20"/>
    <property type="match status" value="1"/>
</dbReference>
<name>A0AAV4NX08_9ARAC</name>
<evidence type="ECO:0000256" key="1">
    <source>
        <dbReference type="ARBA" id="ARBA00001231"/>
    </source>
</evidence>
<dbReference type="CDD" id="cd06562">
    <property type="entry name" value="GH20_HexA_HexB-like"/>
    <property type="match status" value="1"/>
</dbReference>